<keyword evidence="2" id="KW-1185">Reference proteome</keyword>
<name>U1R7N5_9BIFI</name>
<comment type="caution">
    <text evidence="1">The sequence shown here is derived from an EMBL/GenBank/DDBJ whole genome shotgun (WGS) entry which is preliminary data.</text>
</comment>
<evidence type="ECO:0000313" key="2">
    <source>
        <dbReference type="Proteomes" id="UP000016519"/>
    </source>
</evidence>
<accession>U1R7N5</accession>
<dbReference type="EMBL" id="AWSI01000038">
    <property type="protein sequence ID" value="ERH30016.1"/>
    <property type="molecule type" value="Genomic_DNA"/>
</dbReference>
<organism evidence="1 2">
    <name type="scientific">Alloscardovia omnicolens F0580</name>
    <dbReference type="NCBI Taxonomy" id="1321816"/>
    <lineage>
        <taxon>Bacteria</taxon>
        <taxon>Bacillati</taxon>
        <taxon>Actinomycetota</taxon>
        <taxon>Actinomycetes</taxon>
        <taxon>Bifidobacteriales</taxon>
        <taxon>Bifidobacteriaceae</taxon>
        <taxon>Alloscardovia</taxon>
    </lineage>
</organism>
<dbReference type="PATRIC" id="fig|1321816.3.peg.1218"/>
<protein>
    <recommendedName>
        <fullName evidence="3">Endonuclease/exonuclease/phosphatase domain-containing protein</fullName>
    </recommendedName>
</protein>
<dbReference type="Proteomes" id="UP000016519">
    <property type="component" value="Unassembled WGS sequence"/>
</dbReference>
<evidence type="ECO:0008006" key="3">
    <source>
        <dbReference type="Google" id="ProtNLM"/>
    </source>
</evidence>
<sequence>MFNYLIDNSFYDYLHEINPDLAIIQEARFNRLKKTAYSTIFPNGYDKDKIKSTISLTVAFCKEDWKRDDSFDFGRYNYSHIRLKKNTCLILGVHTPKIEENELNLFEPFYSADIICGDFNASSKNTKSSNYKLYQKLIDKGYCNLWETALCNEKAYYCNYKGEKLKADKDGFFRTFSGNTHIDYVLGKSDLEIKEIIIDYRTLAFTDHTSIIIDVE</sequence>
<dbReference type="HOGENOM" id="CLU_1105791_0_0_11"/>
<dbReference type="AlphaFoldDB" id="U1R7N5"/>
<proteinExistence type="predicted"/>
<reference evidence="1 2" key="1">
    <citation type="submission" date="2013-08" db="EMBL/GenBank/DDBJ databases">
        <authorList>
            <person name="Weinstock G."/>
            <person name="Sodergren E."/>
            <person name="Wylie T."/>
            <person name="Fulton L."/>
            <person name="Fulton R."/>
            <person name="Fronick C."/>
            <person name="O'Laughlin M."/>
            <person name="Godfrey J."/>
            <person name="Miner T."/>
            <person name="Herter B."/>
            <person name="Appelbaum E."/>
            <person name="Cordes M."/>
            <person name="Lek S."/>
            <person name="Wollam A."/>
            <person name="Pepin K.H."/>
            <person name="Palsikar V.B."/>
            <person name="Mitreva M."/>
            <person name="Wilson R.K."/>
        </authorList>
    </citation>
    <scope>NUCLEOTIDE SEQUENCE [LARGE SCALE GENOMIC DNA]</scope>
    <source>
        <strain evidence="1 2">F0580</strain>
    </source>
</reference>
<dbReference type="InterPro" id="IPR036691">
    <property type="entry name" value="Endo/exonu/phosph_ase_sf"/>
</dbReference>
<dbReference type="Gene3D" id="3.60.10.10">
    <property type="entry name" value="Endonuclease/exonuclease/phosphatase"/>
    <property type="match status" value="1"/>
</dbReference>
<dbReference type="SUPFAM" id="SSF56219">
    <property type="entry name" value="DNase I-like"/>
    <property type="match status" value="1"/>
</dbReference>
<gene>
    <name evidence="1" type="ORF">HMPREF9244_01381</name>
</gene>
<evidence type="ECO:0000313" key="1">
    <source>
        <dbReference type="EMBL" id="ERH30016.1"/>
    </source>
</evidence>